<dbReference type="InterPro" id="IPR037883">
    <property type="entry name" value="Knr4/Smi1-like_sf"/>
</dbReference>
<evidence type="ECO:0000313" key="2">
    <source>
        <dbReference type="EMBL" id="EFB3615915.1"/>
    </source>
</evidence>
<proteinExistence type="predicted"/>
<feature type="domain" description="Knr4/Smi1-like" evidence="1">
    <location>
        <begin position="25"/>
        <end position="141"/>
    </location>
</feature>
<sequence>MNEELLARVRDEITSDQDMVLYGIPASDEEIIQAEKILNIKFNIQYIEFIKKFGGAFGGIAIHAFKNGSLVGKASVVDLTLKFREIYKDLDKNILNSFYAISDDGCGNPILMNTDGKIFVFLHDSYEMEFLYSSLEELLMKSFPLKH</sequence>
<dbReference type="Pfam" id="PF09346">
    <property type="entry name" value="SMI1_KNR4"/>
    <property type="match status" value="1"/>
</dbReference>
<evidence type="ECO:0000313" key="3">
    <source>
        <dbReference type="Proteomes" id="UP000543252"/>
    </source>
</evidence>
<dbReference type="SMART" id="SM00860">
    <property type="entry name" value="SMI1_KNR4"/>
    <property type="match status" value="1"/>
</dbReference>
<dbReference type="EMBL" id="AASFMQ010000016">
    <property type="protein sequence ID" value="EFB3615915.1"/>
    <property type="molecule type" value="Genomic_DNA"/>
</dbReference>
<dbReference type="InterPro" id="IPR018958">
    <property type="entry name" value="Knr4/Smi1-like_dom"/>
</dbReference>
<dbReference type="AlphaFoldDB" id="A0A8S7EGX9"/>
<accession>A0A8S7EGX9</accession>
<dbReference type="SUPFAM" id="SSF160631">
    <property type="entry name" value="SMI1/KNR4-like"/>
    <property type="match status" value="1"/>
</dbReference>
<name>A0A8S7EGX9_ECOLX</name>
<dbReference type="Gene3D" id="3.40.1580.10">
    <property type="entry name" value="SMI1/KNR4-like"/>
    <property type="match status" value="1"/>
</dbReference>
<comment type="caution">
    <text evidence="2">The sequence shown here is derived from an EMBL/GenBank/DDBJ whole genome shotgun (WGS) entry which is preliminary data.</text>
</comment>
<dbReference type="RefSeq" id="WP_047670951.1">
    <property type="nucleotide sequence ID" value="NZ_CADDXL010000002.1"/>
</dbReference>
<dbReference type="Proteomes" id="UP000543252">
    <property type="component" value="Unassembled WGS sequence"/>
</dbReference>
<protein>
    <submittedName>
        <fullName evidence="2">SMI1/KNR4 family protein</fullName>
    </submittedName>
</protein>
<organism evidence="2 3">
    <name type="scientific">Escherichia coli</name>
    <dbReference type="NCBI Taxonomy" id="562"/>
    <lineage>
        <taxon>Bacteria</taxon>
        <taxon>Pseudomonadati</taxon>
        <taxon>Pseudomonadota</taxon>
        <taxon>Gammaproteobacteria</taxon>
        <taxon>Enterobacterales</taxon>
        <taxon>Enterobacteriaceae</taxon>
        <taxon>Escherichia</taxon>
    </lineage>
</organism>
<reference evidence="2 3" key="1">
    <citation type="submission" date="2019-07" db="EMBL/GenBank/DDBJ databases">
        <authorList>
            <consortium name="GenomeTrakr network: Whole genome sequencing for foodborne pathogen traceback"/>
        </authorList>
    </citation>
    <scope>NUCLEOTIDE SEQUENCE [LARGE SCALE GENOMIC DNA]</scope>
    <source>
        <strain evidence="2 3">PSU-1859</strain>
    </source>
</reference>
<gene>
    <name evidence="2" type="ORF">FPS11_13415</name>
</gene>
<evidence type="ECO:0000259" key="1">
    <source>
        <dbReference type="SMART" id="SM00860"/>
    </source>
</evidence>